<evidence type="ECO:0000313" key="2">
    <source>
        <dbReference type="Proteomes" id="UP000076532"/>
    </source>
</evidence>
<evidence type="ECO:0000313" key="1">
    <source>
        <dbReference type="EMBL" id="KZP16009.1"/>
    </source>
</evidence>
<proteinExistence type="predicted"/>
<sequence length="204" mass="22523">MILLLQDRIPIPPSCSHSPLCLSEQRRTWPVLPECTRADALRHKTARQRAPALSSASTLAAASQQPFVETWSRQQAPTALKPGITMEVGGSAMKLRMCSRRRLHGLWRHGTGSRSGRAISLTLHPTHASRPPHFPSSSSTPSAPVFQLSACTNHSYSGPYSSCTWHIEHWCRCRRRGSEEDPGGVAEELENWVHKAGEDIANFG</sequence>
<gene>
    <name evidence="1" type="ORF">FIBSPDRAFT_895362</name>
</gene>
<reference evidence="1 2" key="1">
    <citation type="journal article" date="2016" name="Mol. Biol. Evol.">
        <title>Comparative Genomics of Early-Diverging Mushroom-Forming Fungi Provides Insights into the Origins of Lignocellulose Decay Capabilities.</title>
        <authorList>
            <person name="Nagy L.G."/>
            <person name="Riley R."/>
            <person name="Tritt A."/>
            <person name="Adam C."/>
            <person name="Daum C."/>
            <person name="Floudas D."/>
            <person name="Sun H."/>
            <person name="Yadav J.S."/>
            <person name="Pangilinan J."/>
            <person name="Larsson K.H."/>
            <person name="Matsuura K."/>
            <person name="Barry K."/>
            <person name="Labutti K."/>
            <person name="Kuo R."/>
            <person name="Ohm R.A."/>
            <person name="Bhattacharya S.S."/>
            <person name="Shirouzu T."/>
            <person name="Yoshinaga Y."/>
            <person name="Martin F.M."/>
            <person name="Grigoriev I.V."/>
            <person name="Hibbett D.S."/>
        </authorList>
    </citation>
    <scope>NUCLEOTIDE SEQUENCE [LARGE SCALE GENOMIC DNA]</scope>
    <source>
        <strain evidence="1 2">CBS 109695</strain>
    </source>
</reference>
<organism evidence="1 2">
    <name type="scientific">Athelia psychrophila</name>
    <dbReference type="NCBI Taxonomy" id="1759441"/>
    <lineage>
        <taxon>Eukaryota</taxon>
        <taxon>Fungi</taxon>
        <taxon>Dikarya</taxon>
        <taxon>Basidiomycota</taxon>
        <taxon>Agaricomycotina</taxon>
        <taxon>Agaricomycetes</taxon>
        <taxon>Agaricomycetidae</taxon>
        <taxon>Atheliales</taxon>
        <taxon>Atheliaceae</taxon>
        <taxon>Athelia</taxon>
    </lineage>
</organism>
<protein>
    <submittedName>
        <fullName evidence="1">Uncharacterized protein</fullName>
    </submittedName>
</protein>
<name>A0A166EQQ2_9AGAM</name>
<keyword evidence="2" id="KW-1185">Reference proteome</keyword>
<accession>A0A166EQQ2</accession>
<dbReference type="Proteomes" id="UP000076532">
    <property type="component" value="Unassembled WGS sequence"/>
</dbReference>
<dbReference type="AlphaFoldDB" id="A0A166EQQ2"/>
<dbReference type="EMBL" id="KV417598">
    <property type="protein sequence ID" value="KZP16009.1"/>
    <property type="molecule type" value="Genomic_DNA"/>
</dbReference>